<accession>A0AA38UIW8</accession>
<gene>
    <name evidence="3" type="ORF">F5878DRAFT_709049</name>
</gene>
<evidence type="ECO:0000256" key="1">
    <source>
        <dbReference type="SAM" id="MobiDB-lite"/>
    </source>
</evidence>
<name>A0AA38UIW8_9AGAR</name>
<feature type="signal peptide" evidence="2">
    <location>
        <begin position="1"/>
        <end position="18"/>
    </location>
</feature>
<feature type="compositionally biased region" description="Low complexity" evidence="1">
    <location>
        <begin position="90"/>
        <end position="101"/>
    </location>
</feature>
<keyword evidence="2" id="KW-0732">Signal</keyword>
<comment type="caution">
    <text evidence="3">The sequence shown here is derived from an EMBL/GenBank/DDBJ whole genome shotgun (WGS) entry which is preliminary data.</text>
</comment>
<evidence type="ECO:0000313" key="3">
    <source>
        <dbReference type="EMBL" id="KAJ3840062.1"/>
    </source>
</evidence>
<feature type="compositionally biased region" description="Low complexity" evidence="1">
    <location>
        <begin position="182"/>
        <end position="201"/>
    </location>
</feature>
<organism evidence="3 4">
    <name type="scientific">Lentinula raphanica</name>
    <dbReference type="NCBI Taxonomy" id="153919"/>
    <lineage>
        <taxon>Eukaryota</taxon>
        <taxon>Fungi</taxon>
        <taxon>Dikarya</taxon>
        <taxon>Basidiomycota</taxon>
        <taxon>Agaricomycotina</taxon>
        <taxon>Agaricomycetes</taxon>
        <taxon>Agaricomycetidae</taxon>
        <taxon>Agaricales</taxon>
        <taxon>Marasmiineae</taxon>
        <taxon>Omphalotaceae</taxon>
        <taxon>Lentinula</taxon>
    </lineage>
</organism>
<dbReference type="EMBL" id="MU806096">
    <property type="protein sequence ID" value="KAJ3840062.1"/>
    <property type="molecule type" value="Genomic_DNA"/>
</dbReference>
<proteinExistence type="predicted"/>
<keyword evidence="4" id="KW-1185">Reference proteome</keyword>
<reference evidence="3" key="1">
    <citation type="submission" date="2022-08" db="EMBL/GenBank/DDBJ databases">
        <authorList>
            <consortium name="DOE Joint Genome Institute"/>
            <person name="Min B."/>
            <person name="Riley R."/>
            <person name="Sierra-Patev S."/>
            <person name="Naranjo-Ortiz M."/>
            <person name="Looney B."/>
            <person name="Konkel Z."/>
            <person name="Slot J.C."/>
            <person name="Sakamoto Y."/>
            <person name="Steenwyk J.L."/>
            <person name="Rokas A."/>
            <person name="Carro J."/>
            <person name="Camarero S."/>
            <person name="Ferreira P."/>
            <person name="Molpeceres G."/>
            <person name="Ruiz-Duenas F.J."/>
            <person name="Serrano A."/>
            <person name="Henrissat B."/>
            <person name="Drula E."/>
            <person name="Hughes K.W."/>
            <person name="Mata J.L."/>
            <person name="Ishikawa N.K."/>
            <person name="Vargas-Isla R."/>
            <person name="Ushijima S."/>
            <person name="Smith C.A."/>
            <person name="Ahrendt S."/>
            <person name="Andreopoulos W."/>
            <person name="He G."/>
            <person name="Labutti K."/>
            <person name="Lipzen A."/>
            <person name="Ng V."/>
            <person name="Sandor L."/>
            <person name="Barry K."/>
            <person name="Martinez A.T."/>
            <person name="Xiao Y."/>
            <person name="Gibbons J.G."/>
            <person name="Terashima K."/>
            <person name="Hibbett D.S."/>
            <person name="Grigoriev I.V."/>
        </authorList>
    </citation>
    <scope>NUCLEOTIDE SEQUENCE</scope>
    <source>
        <strain evidence="3">TFB9207</strain>
    </source>
</reference>
<sequence length="381" mass="42982">MRFALASLLLAHLAVAYARPLMASTSSSFSSRKHVDSDESKVVDTSVSRLNPRSPVFWKEEGKPWRGKKVLDSTGLGHTRDQPPLPQPPQSESQPSQSQPPQLQPPNGPKRKGRGRRLLNFVGLDRTREQSSQSEPPNGKGKGRGRRFLDFIGSVGRTRKQPSHSEPPQSESPRSESPHPESPQSETPQSQSPQPQSPQSQLLQHGSNTTAASPKAHFEDDPVSRIRRLPHWHTAFLNFTPLVAEHVNVFITFTGSTAGTDADADKYSREDAGFMYARLRQWALVKLGDQFPRVSKMMYIPADKKLGTGSVWKLERIVDPISFEYWFDWDVAKGVKRPAYLPEYRNGDEFSFPGFDVQLEDHEEVYLETSDFLRRYHGIDL</sequence>
<feature type="region of interest" description="Disordered" evidence="1">
    <location>
        <begin position="24"/>
        <end position="219"/>
    </location>
</feature>
<feature type="chain" id="PRO_5041451695" evidence="2">
    <location>
        <begin position="19"/>
        <end position="381"/>
    </location>
</feature>
<dbReference type="Proteomes" id="UP001163846">
    <property type="component" value="Unassembled WGS sequence"/>
</dbReference>
<feature type="compositionally biased region" description="Basic and acidic residues" evidence="1">
    <location>
        <begin position="33"/>
        <end position="42"/>
    </location>
</feature>
<evidence type="ECO:0000313" key="4">
    <source>
        <dbReference type="Proteomes" id="UP001163846"/>
    </source>
</evidence>
<evidence type="ECO:0000256" key="2">
    <source>
        <dbReference type="SAM" id="SignalP"/>
    </source>
</evidence>
<protein>
    <submittedName>
        <fullName evidence="3">Uncharacterized protein</fullName>
    </submittedName>
</protein>
<dbReference type="AlphaFoldDB" id="A0AA38UIW8"/>
<feature type="compositionally biased region" description="Polar residues" evidence="1">
    <location>
        <begin position="202"/>
        <end position="212"/>
    </location>
</feature>